<sequence length="177" mass="20151">MRARWIIVTIMIFGIVITSCKQKEEKKVVEEVAVEEVTVDLIQDEFPEVKQEVLATWDAIVQSLKNGDMDQLIAFHAYGPKFTEFKNGKPRNGSEANEQFERNTFGAVTEVVKFDTNDMKVAVYGDVANLTFHSDFHLKFGEDRVVVNDQISLLFVKTDSGWKIVSEHHSPLKKVES</sequence>
<comment type="caution">
    <text evidence="2">The sequence shown here is derived from an EMBL/GenBank/DDBJ whole genome shotgun (WGS) entry which is preliminary data.</text>
</comment>
<keyword evidence="3" id="KW-1185">Reference proteome</keyword>
<dbReference type="SUPFAM" id="SSF54427">
    <property type="entry name" value="NTF2-like"/>
    <property type="match status" value="1"/>
</dbReference>
<organism evidence="2 3">
    <name type="scientific">Winogradskyella epiphytica</name>
    <dbReference type="NCBI Taxonomy" id="262005"/>
    <lineage>
        <taxon>Bacteria</taxon>
        <taxon>Pseudomonadati</taxon>
        <taxon>Bacteroidota</taxon>
        <taxon>Flavobacteriia</taxon>
        <taxon>Flavobacteriales</taxon>
        <taxon>Flavobacteriaceae</taxon>
        <taxon>Winogradskyella</taxon>
    </lineage>
</organism>
<evidence type="ECO:0000259" key="1">
    <source>
        <dbReference type="Pfam" id="PF13474"/>
    </source>
</evidence>
<reference evidence="2 3" key="1">
    <citation type="submission" date="2018-06" db="EMBL/GenBank/DDBJ databases">
        <title>Genomic Encyclopedia of Type Strains, Phase III (KMG-III): the genomes of soil and plant-associated and newly described type strains.</title>
        <authorList>
            <person name="Whitman W."/>
        </authorList>
    </citation>
    <scope>NUCLEOTIDE SEQUENCE [LARGE SCALE GENOMIC DNA]</scope>
    <source>
        <strain evidence="2 3">CECT 7945</strain>
    </source>
</reference>
<dbReference type="Proteomes" id="UP000248054">
    <property type="component" value="Unassembled WGS sequence"/>
</dbReference>
<dbReference type="PROSITE" id="PS51257">
    <property type="entry name" value="PROKAR_LIPOPROTEIN"/>
    <property type="match status" value="1"/>
</dbReference>
<name>A0A2V4XG90_9FLAO</name>
<dbReference type="GO" id="GO:0016853">
    <property type="term" value="F:isomerase activity"/>
    <property type="evidence" value="ECO:0007669"/>
    <property type="project" value="UniProtKB-KW"/>
</dbReference>
<dbReference type="Pfam" id="PF13474">
    <property type="entry name" value="SnoaL_3"/>
    <property type="match status" value="1"/>
</dbReference>
<dbReference type="AlphaFoldDB" id="A0A2V4XG90"/>
<dbReference type="EMBL" id="QJTD01000002">
    <property type="protein sequence ID" value="PYE82075.1"/>
    <property type="molecule type" value="Genomic_DNA"/>
</dbReference>
<dbReference type="Gene3D" id="3.10.450.50">
    <property type="match status" value="1"/>
</dbReference>
<proteinExistence type="predicted"/>
<evidence type="ECO:0000313" key="2">
    <source>
        <dbReference type="EMBL" id="PYE82075.1"/>
    </source>
</evidence>
<keyword evidence="2" id="KW-0413">Isomerase</keyword>
<evidence type="ECO:0000313" key="3">
    <source>
        <dbReference type="Proteomes" id="UP000248054"/>
    </source>
</evidence>
<gene>
    <name evidence="2" type="ORF">DFQ11_102655</name>
</gene>
<protein>
    <submittedName>
        <fullName evidence="2">Ketosteroid isomerase-like protein</fullName>
    </submittedName>
</protein>
<dbReference type="OrthoDB" id="1177502at2"/>
<accession>A0A2V4XG90</accession>
<dbReference type="InterPro" id="IPR032710">
    <property type="entry name" value="NTF2-like_dom_sf"/>
</dbReference>
<dbReference type="InterPro" id="IPR037401">
    <property type="entry name" value="SnoaL-like"/>
</dbReference>
<dbReference type="RefSeq" id="WP_110475425.1">
    <property type="nucleotide sequence ID" value="NZ_BMWQ01000002.1"/>
</dbReference>
<feature type="domain" description="SnoaL-like" evidence="1">
    <location>
        <begin position="53"/>
        <end position="171"/>
    </location>
</feature>